<proteinExistence type="predicted"/>
<dbReference type="Proteomes" id="UP000078544">
    <property type="component" value="Unassembled WGS sequence"/>
</dbReference>
<dbReference type="Gene3D" id="2.120.10.30">
    <property type="entry name" value="TolB, C-terminal domain"/>
    <property type="match status" value="1"/>
</dbReference>
<comment type="caution">
    <text evidence="2">The sequence shown here is derived from an EMBL/GenBank/DDBJ whole genome shotgun (WGS) entry which is preliminary data.</text>
</comment>
<dbReference type="Pfam" id="PF08450">
    <property type="entry name" value="SGL"/>
    <property type="match status" value="1"/>
</dbReference>
<evidence type="ECO:0000313" key="2">
    <source>
        <dbReference type="EMBL" id="KZZ95815.1"/>
    </source>
</evidence>
<dbReference type="AlphaFoldDB" id="A0A168BW04"/>
<protein>
    <submittedName>
        <fullName evidence="2">Gluconolactonase</fullName>
    </submittedName>
</protein>
<dbReference type="InterPro" id="IPR052988">
    <property type="entry name" value="Oryzine_lactonohydrolase"/>
</dbReference>
<name>A0A168BW04_9HYPO</name>
<organism evidence="2 3">
    <name type="scientific">Moelleriella libera RCEF 2490</name>
    <dbReference type="NCBI Taxonomy" id="1081109"/>
    <lineage>
        <taxon>Eukaryota</taxon>
        <taxon>Fungi</taxon>
        <taxon>Dikarya</taxon>
        <taxon>Ascomycota</taxon>
        <taxon>Pezizomycotina</taxon>
        <taxon>Sordariomycetes</taxon>
        <taxon>Hypocreomycetidae</taxon>
        <taxon>Hypocreales</taxon>
        <taxon>Clavicipitaceae</taxon>
        <taxon>Moelleriella</taxon>
    </lineage>
</organism>
<evidence type="ECO:0000313" key="3">
    <source>
        <dbReference type="Proteomes" id="UP000078544"/>
    </source>
</evidence>
<dbReference type="STRING" id="1081109.A0A168BW04"/>
<dbReference type="PANTHER" id="PTHR47064">
    <property type="entry name" value="PUTATIVE (AFU_ORTHOLOGUE AFUA_1G08990)-RELATED"/>
    <property type="match status" value="1"/>
</dbReference>
<sequence length="379" mass="40878">MHMLLLDVIHNVCSSFSKACLPFSMSSPSGPFATVAAMNLTSTAWRVANLTAPFAVFQDAAKSLFGSSPSLQLVHENKTHPFAHEAGVFFPQTNSLFITSNQFKDPASGSVRIVITRVTLSNGTGPVHTEEVHTDHVPMANGGVNYKDGMLLCAQGTKNSSGGLSFMQPRAPYKSELLLTGFHGRDFNSVNDVVVHADGSVWFTDPIYGFEQGLRPQPRLPSQVYRWDPARKSVRPVADGFGRPNGIAFSPDQKTLYVTDTDWIHGDGSKVDTRVSSIYAFDVTDHGGQPSLTNRRLFAMADTGAPDGIKCDVHGNVYAGCGDGISVWSAGGELLGKILIKGGAANFAFGRNGEMFIMNEHKLWRAQLAQSTKGALLNI</sequence>
<dbReference type="OrthoDB" id="423498at2759"/>
<dbReference type="EMBL" id="AZGY01000008">
    <property type="protein sequence ID" value="KZZ95815.1"/>
    <property type="molecule type" value="Genomic_DNA"/>
</dbReference>
<dbReference type="SUPFAM" id="SSF63829">
    <property type="entry name" value="Calcium-dependent phosphotriesterase"/>
    <property type="match status" value="1"/>
</dbReference>
<dbReference type="InterPro" id="IPR013658">
    <property type="entry name" value="SGL"/>
</dbReference>
<reference evidence="2 3" key="1">
    <citation type="journal article" date="2016" name="Genome Biol. Evol.">
        <title>Divergent and convergent evolution of fungal pathogenicity.</title>
        <authorList>
            <person name="Shang Y."/>
            <person name="Xiao G."/>
            <person name="Zheng P."/>
            <person name="Cen K."/>
            <person name="Zhan S."/>
            <person name="Wang C."/>
        </authorList>
    </citation>
    <scope>NUCLEOTIDE SEQUENCE [LARGE SCALE GENOMIC DNA]</scope>
    <source>
        <strain evidence="2 3">RCEF 2490</strain>
    </source>
</reference>
<gene>
    <name evidence="2" type="ORF">AAL_04111</name>
</gene>
<dbReference type="PANTHER" id="PTHR47064:SF2">
    <property type="entry name" value="SMP-30_GLUCONOLACTONASE_LRE-LIKE REGION DOMAIN-CONTAINING PROTEIN-RELATED"/>
    <property type="match status" value="1"/>
</dbReference>
<evidence type="ECO:0000259" key="1">
    <source>
        <dbReference type="Pfam" id="PF08450"/>
    </source>
</evidence>
<dbReference type="InterPro" id="IPR011042">
    <property type="entry name" value="6-blade_b-propeller_TolB-like"/>
</dbReference>
<feature type="domain" description="SMP-30/Gluconolactonase/LRE-like region" evidence="1">
    <location>
        <begin position="173"/>
        <end position="352"/>
    </location>
</feature>
<accession>A0A168BW04</accession>
<keyword evidence="3" id="KW-1185">Reference proteome</keyword>